<dbReference type="PANTHER" id="PTHR45959">
    <property type="entry name" value="BHLH TRANSCRIPTION FACTOR"/>
    <property type="match status" value="1"/>
</dbReference>
<comment type="caution">
    <text evidence="7">The sequence shown here is derived from an EMBL/GenBank/DDBJ whole genome shotgun (WGS) entry which is preliminary data.</text>
</comment>
<accession>A0ABR0W6Y0</accession>
<dbReference type="Proteomes" id="UP001318860">
    <property type="component" value="Unassembled WGS sequence"/>
</dbReference>
<dbReference type="SUPFAM" id="SSF47459">
    <property type="entry name" value="HLH, helix-loop-helix DNA-binding domain"/>
    <property type="match status" value="1"/>
</dbReference>
<dbReference type="InterPro" id="IPR011598">
    <property type="entry name" value="bHLH_dom"/>
</dbReference>
<comment type="subcellular location">
    <subcellularLocation>
        <location evidence="1">Nucleus</location>
    </subcellularLocation>
</comment>
<proteinExistence type="predicted"/>
<evidence type="ECO:0000313" key="8">
    <source>
        <dbReference type="Proteomes" id="UP001318860"/>
    </source>
</evidence>
<reference evidence="7 8" key="1">
    <citation type="journal article" date="2021" name="Comput. Struct. Biotechnol. J.">
        <title>De novo genome assembly of the potent medicinal plant Rehmannia glutinosa using nanopore technology.</title>
        <authorList>
            <person name="Ma L."/>
            <person name="Dong C."/>
            <person name="Song C."/>
            <person name="Wang X."/>
            <person name="Zheng X."/>
            <person name="Niu Y."/>
            <person name="Chen S."/>
            <person name="Feng W."/>
        </authorList>
    </citation>
    <scope>NUCLEOTIDE SEQUENCE [LARGE SCALE GENOMIC DNA]</scope>
    <source>
        <strain evidence="7">DH-2019</strain>
    </source>
</reference>
<dbReference type="Gene3D" id="4.10.280.10">
    <property type="entry name" value="Helix-loop-helix DNA-binding domain"/>
    <property type="match status" value="1"/>
</dbReference>
<name>A0ABR0W6Y0_REHGL</name>
<feature type="coiled-coil region" evidence="5">
    <location>
        <begin position="116"/>
        <end position="143"/>
    </location>
</feature>
<gene>
    <name evidence="7" type="ORF">DH2020_022829</name>
</gene>
<dbReference type="InterPro" id="IPR052610">
    <property type="entry name" value="bHLH_transcription_regulator"/>
</dbReference>
<evidence type="ECO:0000313" key="7">
    <source>
        <dbReference type="EMBL" id="KAK6142481.1"/>
    </source>
</evidence>
<protein>
    <recommendedName>
        <fullName evidence="6">BHLH domain-containing protein</fullName>
    </recommendedName>
</protein>
<dbReference type="PROSITE" id="PS50888">
    <property type="entry name" value="BHLH"/>
    <property type="match status" value="1"/>
</dbReference>
<evidence type="ECO:0000256" key="4">
    <source>
        <dbReference type="ARBA" id="ARBA00023242"/>
    </source>
</evidence>
<keyword evidence="2" id="KW-0805">Transcription regulation</keyword>
<keyword evidence="8" id="KW-1185">Reference proteome</keyword>
<dbReference type="InterPro" id="IPR036638">
    <property type="entry name" value="HLH_DNA-bd_sf"/>
</dbReference>
<sequence>MEMEENLDEIFDLNPINILPDEILYSSDDQPLIFSNYCTSDQRILINTKPSSSAADDVENGINSNMKRVCTANRTPLQAQDHVMAERKRRQNLTRLFVSLSKVVPGLKKLDKVSVLEDAINHLKALQARVKVLEEQEIKESSKDASEDIDYKESSIITKKDDDTNESTASEIKARILNKHICPD</sequence>
<keyword evidence="4" id="KW-0539">Nucleus</keyword>
<keyword evidence="3" id="KW-0804">Transcription</keyword>
<evidence type="ECO:0000256" key="2">
    <source>
        <dbReference type="ARBA" id="ARBA00023015"/>
    </source>
</evidence>
<evidence type="ECO:0000256" key="3">
    <source>
        <dbReference type="ARBA" id="ARBA00023163"/>
    </source>
</evidence>
<evidence type="ECO:0000256" key="1">
    <source>
        <dbReference type="ARBA" id="ARBA00004123"/>
    </source>
</evidence>
<evidence type="ECO:0000259" key="6">
    <source>
        <dbReference type="PROSITE" id="PS50888"/>
    </source>
</evidence>
<organism evidence="7 8">
    <name type="scientific">Rehmannia glutinosa</name>
    <name type="common">Chinese foxglove</name>
    <dbReference type="NCBI Taxonomy" id="99300"/>
    <lineage>
        <taxon>Eukaryota</taxon>
        <taxon>Viridiplantae</taxon>
        <taxon>Streptophyta</taxon>
        <taxon>Embryophyta</taxon>
        <taxon>Tracheophyta</taxon>
        <taxon>Spermatophyta</taxon>
        <taxon>Magnoliopsida</taxon>
        <taxon>eudicotyledons</taxon>
        <taxon>Gunneridae</taxon>
        <taxon>Pentapetalae</taxon>
        <taxon>asterids</taxon>
        <taxon>lamiids</taxon>
        <taxon>Lamiales</taxon>
        <taxon>Orobanchaceae</taxon>
        <taxon>Rehmannieae</taxon>
        <taxon>Rehmannia</taxon>
    </lineage>
</organism>
<keyword evidence="5" id="KW-0175">Coiled coil</keyword>
<dbReference type="EMBL" id="JABTTQ020000013">
    <property type="protein sequence ID" value="KAK6142481.1"/>
    <property type="molecule type" value="Genomic_DNA"/>
</dbReference>
<dbReference type="SMART" id="SM00353">
    <property type="entry name" value="HLH"/>
    <property type="match status" value="1"/>
</dbReference>
<evidence type="ECO:0000256" key="5">
    <source>
        <dbReference type="SAM" id="Coils"/>
    </source>
</evidence>
<dbReference type="PANTHER" id="PTHR45959:SF2">
    <property type="entry name" value="BHLH TRANSCRIPTION FACTOR"/>
    <property type="match status" value="1"/>
</dbReference>
<dbReference type="Pfam" id="PF00010">
    <property type="entry name" value="HLH"/>
    <property type="match status" value="1"/>
</dbReference>
<feature type="domain" description="BHLH" evidence="6">
    <location>
        <begin position="77"/>
        <end position="126"/>
    </location>
</feature>